<dbReference type="Gramene" id="mRNA:HanXRQr2_Chr12g0525391">
    <property type="protein sequence ID" value="CDS:HanXRQr2_Chr12g0525391.1"/>
    <property type="gene ID" value="HanXRQr2_Chr12g0525391"/>
</dbReference>
<accession>A0A9K3EMZ1</accession>
<reference evidence="1" key="1">
    <citation type="journal article" date="2017" name="Nature">
        <title>The sunflower genome provides insights into oil metabolism, flowering and Asterid evolution.</title>
        <authorList>
            <person name="Badouin H."/>
            <person name="Gouzy J."/>
            <person name="Grassa C.J."/>
            <person name="Murat F."/>
            <person name="Staton S.E."/>
            <person name="Cottret L."/>
            <person name="Lelandais-Briere C."/>
            <person name="Owens G.L."/>
            <person name="Carrere S."/>
            <person name="Mayjonade B."/>
            <person name="Legrand L."/>
            <person name="Gill N."/>
            <person name="Kane N.C."/>
            <person name="Bowers J.E."/>
            <person name="Hubner S."/>
            <person name="Bellec A."/>
            <person name="Berard A."/>
            <person name="Berges H."/>
            <person name="Blanchet N."/>
            <person name="Boniface M.C."/>
            <person name="Brunel D."/>
            <person name="Catrice O."/>
            <person name="Chaidir N."/>
            <person name="Claudel C."/>
            <person name="Donnadieu C."/>
            <person name="Faraut T."/>
            <person name="Fievet G."/>
            <person name="Helmstetter N."/>
            <person name="King M."/>
            <person name="Knapp S.J."/>
            <person name="Lai Z."/>
            <person name="Le Paslier M.C."/>
            <person name="Lippi Y."/>
            <person name="Lorenzon L."/>
            <person name="Mandel J.R."/>
            <person name="Marage G."/>
            <person name="Marchand G."/>
            <person name="Marquand E."/>
            <person name="Bret-Mestries E."/>
            <person name="Morien E."/>
            <person name="Nambeesan S."/>
            <person name="Nguyen T."/>
            <person name="Pegot-Espagnet P."/>
            <person name="Pouilly N."/>
            <person name="Raftis F."/>
            <person name="Sallet E."/>
            <person name="Schiex T."/>
            <person name="Thomas J."/>
            <person name="Vandecasteele C."/>
            <person name="Vares D."/>
            <person name="Vear F."/>
            <person name="Vautrin S."/>
            <person name="Crespi M."/>
            <person name="Mangin B."/>
            <person name="Burke J.M."/>
            <person name="Salse J."/>
            <person name="Munos S."/>
            <person name="Vincourt P."/>
            <person name="Rieseberg L.H."/>
            <person name="Langlade N.B."/>
        </authorList>
    </citation>
    <scope>NUCLEOTIDE SEQUENCE</scope>
    <source>
        <tissue evidence="1">Leaves</tissue>
    </source>
</reference>
<name>A0A9K3EMZ1_HELAN</name>
<evidence type="ECO:0000313" key="1">
    <source>
        <dbReference type="EMBL" id="KAF5776542.1"/>
    </source>
</evidence>
<dbReference type="AlphaFoldDB" id="A0A9K3EMZ1"/>
<sequence length="69" mass="7827">MENLRRSVRLSFFNWYANLLDKKHSTHFHFKSSSLATGVPSNRFKHDAIDPARSETLSTAATTACKICL</sequence>
<protein>
    <submittedName>
        <fullName evidence="1">Uncharacterized protein</fullName>
    </submittedName>
</protein>
<keyword evidence="2" id="KW-1185">Reference proteome</keyword>
<dbReference type="EMBL" id="MNCJ02000327">
    <property type="protein sequence ID" value="KAF5776542.1"/>
    <property type="molecule type" value="Genomic_DNA"/>
</dbReference>
<gene>
    <name evidence="1" type="ORF">HanXRQr2_Chr12g0525391</name>
</gene>
<dbReference type="Proteomes" id="UP000215914">
    <property type="component" value="Unassembled WGS sequence"/>
</dbReference>
<proteinExistence type="predicted"/>
<organism evidence="1 2">
    <name type="scientific">Helianthus annuus</name>
    <name type="common">Common sunflower</name>
    <dbReference type="NCBI Taxonomy" id="4232"/>
    <lineage>
        <taxon>Eukaryota</taxon>
        <taxon>Viridiplantae</taxon>
        <taxon>Streptophyta</taxon>
        <taxon>Embryophyta</taxon>
        <taxon>Tracheophyta</taxon>
        <taxon>Spermatophyta</taxon>
        <taxon>Magnoliopsida</taxon>
        <taxon>eudicotyledons</taxon>
        <taxon>Gunneridae</taxon>
        <taxon>Pentapetalae</taxon>
        <taxon>asterids</taxon>
        <taxon>campanulids</taxon>
        <taxon>Asterales</taxon>
        <taxon>Asteraceae</taxon>
        <taxon>Asteroideae</taxon>
        <taxon>Heliantheae alliance</taxon>
        <taxon>Heliantheae</taxon>
        <taxon>Helianthus</taxon>
    </lineage>
</organism>
<reference evidence="1" key="2">
    <citation type="submission" date="2020-06" db="EMBL/GenBank/DDBJ databases">
        <title>Helianthus annuus Genome sequencing and assembly Release 2.</title>
        <authorList>
            <person name="Gouzy J."/>
            <person name="Langlade N."/>
            <person name="Munos S."/>
        </authorList>
    </citation>
    <scope>NUCLEOTIDE SEQUENCE</scope>
    <source>
        <tissue evidence="1">Leaves</tissue>
    </source>
</reference>
<comment type="caution">
    <text evidence="1">The sequence shown here is derived from an EMBL/GenBank/DDBJ whole genome shotgun (WGS) entry which is preliminary data.</text>
</comment>
<evidence type="ECO:0000313" key="2">
    <source>
        <dbReference type="Proteomes" id="UP000215914"/>
    </source>
</evidence>